<dbReference type="SUPFAM" id="SSF47090">
    <property type="entry name" value="PGBD-like"/>
    <property type="match status" value="1"/>
</dbReference>
<evidence type="ECO:0000313" key="5">
    <source>
        <dbReference type="EMBL" id="PRY32212.1"/>
    </source>
</evidence>
<dbReference type="InterPro" id="IPR002477">
    <property type="entry name" value="Peptidoglycan-bd-like"/>
</dbReference>
<evidence type="ECO:0000256" key="2">
    <source>
        <dbReference type="ARBA" id="ARBA00023054"/>
    </source>
</evidence>
<gene>
    <name evidence="5" type="ORF">CLV70_102423</name>
</gene>
<feature type="chain" id="PRO_5015780469" evidence="3">
    <location>
        <begin position="23"/>
        <end position="344"/>
    </location>
</feature>
<dbReference type="GO" id="GO:0030313">
    <property type="term" value="C:cell envelope"/>
    <property type="evidence" value="ECO:0007669"/>
    <property type="project" value="UniProtKB-SubCell"/>
</dbReference>
<dbReference type="PANTHER" id="PTHR32347">
    <property type="entry name" value="EFFLUX SYSTEM COMPONENT YKNX-RELATED"/>
    <property type="match status" value="1"/>
</dbReference>
<evidence type="ECO:0000259" key="4">
    <source>
        <dbReference type="Pfam" id="PF01471"/>
    </source>
</evidence>
<dbReference type="Gene3D" id="2.40.420.20">
    <property type="match status" value="1"/>
</dbReference>
<dbReference type="Proteomes" id="UP000239209">
    <property type="component" value="Unassembled WGS sequence"/>
</dbReference>
<keyword evidence="3" id="KW-0732">Signal</keyword>
<evidence type="ECO:0000256" key="1">
    <source>
        <dbReference type="ARBA" id="ARBA00004196"/>
    </source>
</evidence>
<dbReference type="OrthoDB" id="3268648at2"/>
<protein>
    <submittedName>
        <fullName evidence="5">Multidrug efflux pump subunit AcrA (Membrane-fusion protein)</fullName>
    </submittedName>
</protein>
<comment type="subcellular location">
    <subcellularLocation>
        <location evidence="1">Cell envelope</location>
    </subcellularLocation>
</comment>
<reference evidence="5 6" key="1">
    <citation type="submission" date="2018-03" db="EMBL/GenBank/DDBJ databases">
        <title>Genomic Encyclopedia of Archaeal and Bacterial Type Strains, Phase II (KMG-II): from individual species to whole genera.</title>
        <authorList>
            <person name="Goeker M."/>
        </authorList>
    </citation>
    <scope>NUCLEOTIDE SEQUENCE [LARGE SCALE GENOMIC DNA]</scope>
    <source>
        <strain evidence="5 6">DSM 45348</strain>
    </source>
</reference>
<dbReference type="AlphaFoldDB" id="A0A2T0SFM3"/>
<accession>A0A2T0SFM3</accession>
<dbReference type="InterPro" id="IPR036365">
    <property type="entry name" value="PGBD-like_sf"/>
</dbReference>
<evidence type="ECO:0000313" key="6">
    <source>
        <dbReference type="Proteomes" id="UP000239209"/>
    </source>
</evidence>
<feature type="domain" description="Peptidoglycan binding-like" evidence="4">
    <location>
        <begin position="120"/>
        <end position="169"/>
    </location>
</feature>
<keyword evidence="2" id="KW-0175">Coiled coil</keyword>
<sequence>MSRRRTVAVVATAAAVLGGAGAAAVGLDGRSGPAAAPDRPAATAEVRRETLASSVKIDGELGYGDPVPITSTATGTITWLPPAGRVVKRGGTVLRADNRPMVLLYGVLPVYRPLAPGAEGPDVAQLERNLEALGYDGFTVDDEYTSATARVVRRWQDRLGLPETGTVDATWAVVANGAMRIAELRARVGAPATGEVLAYTPAATVVTAGVDADAAGWAAAGVKVRVTLPDGREVPGTVRHVGAKAEPKQDGGKPTVPVTIALGRSPGRLREGPVEVTYRGEERRNVLTVPVAALVALAEGGYGLEVVDAAGTRYLPVRVGLFAGGRVEVSGEGLTEGLTVGMPA</sequence>
<dbReference type="Pfam" id="PF01471">
    <property type="entry name" value="PG_binding_1"/>
    <property type="match status" value="1"/>
</dbReference>
<keyword evidence="6" id="KW-1185">Reference proteome</keyword>
<dbReference type="EMBL" id="PVZG01000002">
    <property type="protein sequence ID" value="PRY32212.1"/>
    <property type="molecule type" value="Genomic_DNA"/>
</dbReference>
<evidence type="ECO:0000256" key="3">
    <source>
        <dbReference type="SAM" id="SignalP"/>
    </source>
</evidence>
<proteinExistence type="predicted"/>
<name>A0A2T0SFM3_9ACTN</name>
<feature type="signal peptide" evidence="3">
    <location>
        <begin position="1"/>
        <end position="22"/>
    </location>
</feature>
<organism evidence="5 6">
    <name type="scientific">Pseudosporangium ferrugineum</name>
    <dbReference type="NCBI Taxonomy" id="439699"/>
    <lineage>
        <taxon>Bacteria</taxon>
        <taxon>Bacillati</taxon>
        <taxon>Actinomycetota</taxon>
        <taxon>Actinomycetes</taxon>
        <taxon>Micromonosporales</taxon>
        <taxon>Micromonosporaceae</taxon>
        <taxon>Pseudosporangium</taxon>
    </lineage>
</organism>
<dbReference type="InterPro" id="IPR036366">
    <property type="entry name" value="PGBDSf"/>
</dbReference>
<comment type="caution">
    <text evidence="5">The sequence shown here is derived from an EMBL/GenBank/DDBJ whole genome shotgun (WGS) entry which is preliminary data.</text>
</comment>
<dbReference type="Gene3D" id="1.10.101.10">
    <property type="entry name" value="PGBD-like superfamily/PGBD"/>
    <property type="match status" value="1"/>
</dbReference>
<dbReference type="InterPro" id="IPR050465">
    <property type="entry name" value="UPF0194_transport"/>
</dbReference>
<dbReference type="RefSeq" id="WP_106125398.1">
    <property type="nucleotide sequence ID" value="NZ_PVZG01000002.1"/>
</dbReference>